<accession>A0A1M6YYX5</accession>
<dbReference type="GO" id="GO:0005737">
    <property type="term" value="C:cytoplasm"/>
    <property type="evidence" value="ECO:0007669"/>
    <property type="project" value="TreeGrafter"/>
</dbReference>
<dbReference type="InterPro" id="IPR011863">
    <property type="entry name" value="HSK-PSP"/>
</dbReference>
<dbReference type="RefSeq" id="WP_073306212.1">
    <property type="nucleotide sequence ID" value="NZ_FRAW01000050.1"/>
</dbReference>
<feature type="binding site" evidence="11">
    <location>
        <position position="50"/>
    </location>
    <ligand>
        <name>substrate</name>
    </ligand>
</feature>
<proteinExistence type="predicted"/>
<keyword evidence="7" id="KW-0718">Serine biosynthesis</keyword>
<comment type="catalytic activity">
    <reaction evidence="8">
        <text>O-phospho-L-serine + H2O = L-serine + phosphate</text>
        <dbReference type="Rhea" id="RHEA:21208"/>
        <dbReference type="ChEBI" id="CHEBI:15377"/>
        <dbReference type="ChEBI" id="CHEBI:33384"/>
        <dbReference type="ChEBI" id="CHEBI:43474"/>
        <dbReference type="ChEBI" id="CHEBI:57524"/>
        <dbReference type="EC" id="3.1.3.3"/>
    </reaction>
</comment>
<feature type="binding site" evidence="12">
    <location>
        <position position="11"/>
    </location>
    <ligand>
        <name>Mg(2+)</name>
        <dbReference type="ChEBI" id="CHEBI:18420"/>
    </ligand>
</feature>
<dbReference type="NCBIfam" id="NF010109">
    <property type="entry name" value="PRK13582.1"/>
    <property type="match status" value="1"/>
</dbReference>
<dbReference type="InterPro" id="IPR023214">
    <property type="entry name" value="HAD_sf"/>
</dbReference>
<dbReference type="PANTHER" id="PTHR43344:SF2">
    <property type="entry name" value="PHOSPHOSERINE PHOSPHATASE"/>
    <property type="match status" value="1"/>
</dbReference>
<feature type="binding site" evidence="11">
    <location>
        <position position="158"/>
    </location>
    <ligand>
        <name>substrate</name>
    </ligand>
</feature>
<evidence type="ECO:0000256" key="10">
    <source>
        <dbReference type="PIRSR" id="PIRSR611863-1"/>
    </source>
</evidence>
<dbReference type="SUPFAM" id="SSF56784">
    <property type="entry name" value="HAD-like"/>
    <property type="match status" value="1"/>
</dbReference>
<dbReference type="GO" id="GO:0006564">
    <property type="term" value="P:L-serine biosynthetic process"/>
    <property type="evidence" value="ECO:0007669"/>
    <property type="project" value="UniProtKB-KW"/>
</dbReference>
<feature type="active site" description="Proton donor" evidence="10">
    <location>
        <position position="13"/>
    </location>
</feature>
<feature type="binding site" evidence="11">
    <location>
        <position position="19"/>
    </location>
    <ligand>
        <name>substrate</name>
    </ligand>
</feature>
<gene>
    <name evidence="13" type="ORF">SAMN05720469_15013</name>
</gene>
<organism evidence="13 14">
    <name type="scientific">Fibrobacter intestinalis</name>
    <dbReference type="NCBI Taxonomy" id="28122"/>
    <lineage>
        <taxon>Bacteria</taxon>
        <taxon>Pseudomonadati</taxon>
        <taxon>Fibrobacterota</taxon>
        <taxon>Fibrobacteria</taxon>
        <taxon>Fibrobacterales</taxon>
        <taxon>Fibrobacteraceae</taxon>
        <taxon>Fibrobacter</taxon>
    </lineage>
</organism>
<evidence type="ECO:0000256" key="4">
    <source>
        <dbReference type="ARBA" id="ARBA00022723"/>
    </source>
</evidence>
<feature type="binding site" evidence="12">
    <location>
        <position position="13"/>
    </location>
    <ligand>
        <name>Mg(2+)</name>
        <dbReference type="ChEBI" id="CHEBI:18420"/>
    </ligand>
</feature>
<evidence type="ECO:0000256" key="3">
    <source>
        <dbReference type="ARBA" id="ARBA00022605"/>
    </source>
</evidence>
<dbReference type="PANTHER" id="PTHR43344">
    <property type="entry name" value="PHOSPHOSERINE PHOSPHATASE"/>
    <property type="match status" value="1"/>
</dbReference>
<dbReference type="GO" id="GO:0036424">
    <property type="term" value="F:L-phosphoserine phosphatase activity"/>
    <property type="evidence" value="ECO:0007669"/>
    <property type="project" value="TreeGrafter"/>
</dbReference>
<evidence type="ECO:0000313" key="14">
    <source>
        <dbReference type="Proteomes" id="UP000184275"/>
    </source>
</evidence>
<feature type="active site" description="Nucleophile" evidence="10">
    <location>
        <position position="11"/>
    </location>
</feature>
<evidence type="ECO:0000256" key="9">
    <source>
        <dbReference type="ARBA" id="ARBA00048523"/>
    </source>
</evidence>
<dbReference type="EMBL" id="FRAW01000050">
    <property type="protein sequence ID" value="SHL23446.1"/>
    <property type="molecule type" value="Genomic_DNA"/>
</dbReference>
<name>A0A1M6YYX5_9BACT</name>
<evidence type="ECO:0000256" key="12">
    <source>
        <dbReference type="PIRSR" id="PIRSR611863-3"/>
    </source>
</evidence>
<keyword evidence="5" id="KW-0378">Hydrolase</keyword>
<dbReference type="Gene3D" id="3.40.50.1000">
    <property type="entry name" value="HAD superfamily/HAD-like"/>
    <property type="match status" value="1"/>
</dbReference>
<dbReference type="GO" id="GO:0000287">
    <property type="term" value="F:magnesium ion binding"/>
    <property type="evidence" value="ECO:0007669"/>
    <property type="project" value="TreeGrafter"/>
</dbReference>
<feature type="binding site" evidence="12">
    <location>
        <position position="155"/>
    </location>
    <ligand>
        <name>Mg(2+)</name>
        <dbReference type="ChEBI" id="CHEBI:18420"/>
    </ligand>
</feature>
<sequence length="205" mass="23383">MFTKQCVVTLDMEGVLTPEIWIAFAEKTGIPELRLTTRDIQDYDELMRGRLRILEREHLKLSDIQKVIGSLPLLDGATEFLATLRDEAQVIILSDTFQEFAYPLIKKMNLPTIFCHNLIVQNDKITGYHLRLQDQKRKTVEALKSLNFKVFSAGDSFNDTGMLLAADKGSFLFAPSNVTEKFPQLDSANSYSELLDCFHQFQDSL</sequence>
<keyword evidence="6" id="KW-0460">Magnesium</keyword>
<evidence type="ECO:0000256" key="1">
    <source>
        <dbReference type="ARBA" id="ARBA00005135"/>
    </source>
</evidence>
<evidence type="ECO:0000256" key="11">
    <source>
        <dbReference type="PIRSR" id="PIRSR611863-2"/>
    </source>
</evidence>
<keyword evidence="4" id="KW-0479">Metal-binding</keyword>
<dbReference type="Pfam" id="PF00702">
    <property type="entry name" value="Hydrolase"/>
    <property type="match status" value="1"/>
</dbReference>
<evidence type="ECO:0000256" key="2">
    <source>
        <dbReference type="ARBA" id="ARBA00012640"/>
    </source>
</evidence>
<dbReference type="InterPro" id="IPR050582">
    <property type="entry name" value="HAD-like_SerB"/>
</dbReference>
<keyword evidence="14" id="KW-1185">Reference proteome</keyword>
<reference evidence="14" key="1">
    <citation type="submission" date="2016-11" db="EMBL/GenBank/DDBJ databases">
        <authorList>
            <person name="Varghese N."/>
            <person name="Submissions S."/>
        </authorList>
    </citation>
    <scope>NUCLEOTIDE SEQUENCE [LARGE SCALE GENOMIC DNA]</scope>
    <source>
        <strain evidence="14">UWOS</strain>
    </source>
</reference>
<dbReference type="NCBIfam" id="TIGR02137">
    <property type="entry name" value="HSK-PSP"/>
    <property type="match status" value="1"/>
</dbReference>
<dbReference type="AlphaFoldDB" id="A0A1M6YYX5"/>
<dbReference type="Proteomes" id="UP000184275">
    <property type="component" value="Unassembled WGS sequence"/>
</dbReference>
<dbReference type="InterPro" id="IPR036412">
    <property type="entry name" value="HAD-like_sf"/>
</dbReference>
<evidence type="ECO:0000256" key="5">
    <source>
        <dbReference type="ARBA" id="ARBA00022801"/>
    </source>
</evidence>
<dbReference type="Gene3D" id="3.90.1470.10">
    <property type="entry name" value="thrh gene product, domain 2"/>
    <property type="match status" value="1"/>
</dbReference>
<feature type="binding site" evidence="11">
    <location>
        <position position="136"/>
    </location>
    <ligand>
        <name>substrate</name>
    </ligand>
</feature>
<comment type="cofactor">
    <cofactor evidence="12">
        <name>Mg(2+)</name>
        <dbReference type="ChEBI" id="CHEBI:18420"/>
    </cofactor>
    <text evidence="12">Binds 1 Mg(2+) ion per subunit.</text>
</comment>
<comment type="catalytic activity">
    <reaction evidence="9">
        <text>O-phospho-D-serine + H2O = D-serine + phosphate</text>
        <dbReference type="Rhea" id="RHEA:24873"/>
        <dbReference type="ChEBI" id="CHEBI:15377"/>
        <dbReference type="ChEBI" id="CHEBI:35247"/>
        <dbReference type="ChEBI" id="CHEBI:43474"/>
        <dbReference type="ChEBI" id="CHEBI:58680"/>
        <dbReference type="EC" id="3.1.3.3"/>
    </reaction>
</comment>
<evidence type="ECO:0000256" key="7">
    <source>
        <dbReference type="ARBA" id="ARBA00023299"/>
    </source>
</evidence>
<evidence type="ECO:0000256" key="8">
    <source>
        <dbReference type="ARBA" id="ARBA00048138"/>
    </source>
</evidence>
<evidence type="ECO:0000313" key="13">
    <source>
        <dbReference type="EMBL" id="SHL23446.1"/>
    </source>
</evidence>
<comment type="pathway">
    <text evidence="1">Amino-acid biosynthesis; L-serine biosynthesis; L-serine from 3-phospho-D-glycerate: step 3/3.</text>
</comment>
<feature type="binding site" evidence="11">
    <location>
        <begin position="94"/>
        <end position="95"/>
    </location>
    <ligand>
        <name>substrate</name>
    </ligand>
</feature>
<keyword evidence="3" id="KW-0028">Amino-acid biosynthesis</keyword>
<evidence type="ECO:0000256" key="6">
    <source>
        <dbReference type="ARBA" id="ARBA00022842"/>
    </source>
</evidence>
<protein>
    <recommendedName>
        <fullName evidence="2">phosphoserine phosphatase</fullName>
        <ecNumber evidence="2">3.1.3.3</ecNumber>
    </recommendedName>
</protein>
<dbReference type="EC" id="3.1.3.3" evidence="2"/>